<dbReference type="Gene3D" id="1.10.275.10">
    <property type="entry name" value="Fumarase/aspartase (N-terminal domain)"/>
    <property type="match status" value="1"/>
</dbReference>
<dbReference type="PROSITE" id="PS00488">
    <property type="entry name" value="PAL_HISTIDASE"/>
    <property type="match status" value="1"/>
</dbReference>
<accession>A0A9E7FZ51</accession>
<dbReference type="InterPro" id="IPR001106">
    <property type="entry name" value="Aromatic_Lyase"/>
</dbReference>
<dbReference type="OrthoDB" id="1713155at2759"/>
<evidence type="ECO:0000256" key="1">
    <source>
        <dbReference type="ARBA" id="ARBA00007238"/>
    </source>
</evidence>
<dbReference type="SUPFAM" id="SSF48557">
    <property type="entry name" value="L-aspartase-like"/>
    <property type="match status" value="1"/>
</dbReference>
<protein>
    <submittedName>
        <fullName evidence="3">Phenylalanine ammonia-lyase</fullName>
    </submittedName>
</protein>
<feature type="compositionally biased region" description="Low complexity" evidence="2">
    <location>
        <begin position="24"/>
        <end position="34"/>
    </location>
</feature>
<gene>
    <name evidence="3" type="ORF">MUK42_34758</name>
</gene>
<feature type="compositionally biased region" description="Polar residues" evidence="2">
    <location>
        <begin position="64"/>
        <end position="73"/>
    </location>
</feature>
<keyword evidence="4" id="KW-1185">Reference proteome</keyword>
<dbReference type="EMBL" id="CP097507">
    <property type="protein sequence ID" value="URE02589.1"/>
    <property type="molecule type" value="Genomic_DNA"/>
</dbReference>
<evidence type="ECO:0000313" key="4">
    <source>
        <dbReference type="Proteomes" id="UP001055439"/>
    </source>
</evidence>
<dbReference type="Pfam" id="PF00221">
    <property type="entry name" value="Lyase_aromatic"/>
    <property type="match status" value="1"/>
</dbReference>
<proteinExistence type="inferred from homology"/>
<feature type="region of interest" description="Disordered" evidence="2">
    <location>
        <begin position="1"/>
        <end position="92"/>
    </location>
</feature>
<sequence length="185" mass="18981">MGSPQGSVQPLTGGPSKEAPFRRSSSGSSMPESSAPAVINPGTRCRRRRRGRPCSSGSTPSSRVTPESGSRSWKPSPASSIPTSPPASLRGTITASGDLVPLSYIAGILTGRPNSKAISPAGEAIDAAEAFRLAGIPHGFFELQPKEGLALVNGTAVGPAWLPWSSSTPTSSPSSPRFSLPSFAR</sequence>
<feature type="compositionally biased region" description="Low complexity" evidence="2">
    <location>
        <begin position="53"/>
        <end position="63"/>
    </location>
</feature>
<feature type="compositionally biased region" description="Polar residues" evidence="2">
    <location>
        <begin position="1"/>
        <end position="10"/>
    </location>
</feature>
<feature type="compositionally biased region" description="Low complexity" evidence="2">
    <location>
        <begin position="75"/>
        <end position="88"/>
    </location>
</feature>
<evidence type="ECO:0000256" key="2">
    <source>
        <dbReference type="SAM" id="MobiDB-lite"/>
    </source>
</evidence>
<reference evidence="3" key="1">
    <citation type="submission" date="2022-05" db="EMBL/GenBank/DDBJ databases">
        <title>The Musa troglodytarum L. genome provides insights into the mechanism of non-climacteric behaviour and enrichment of carotenoids.</title>
        <authorList>
            <person name="Wang J."/>
        </authorList>
    </citation>
    <scope>NUCLEOTIDE SEQUENCE</scope>
    <source>
        <tissue evidence="3">Leaf</tissue>
    </source>
</reference>
<dbReference type="GO" id="GO:0016841">
    <property type="term" value="F:ammonia-lyase activity"/>
    <property type="evidence" value="ECO:0007669"/>
    <property type="project" value="InterPro"/>
</dbReference>
<comment type="similarity">
    <text evidence="1">Belongs to the PAL/histidase family.</text>
</comment>
<feature type="region of interest" description="Disordered" evidence="2">
    <location>
        <begin position="163"/>
        <end position="185"/>
    </location>
</feature>
<dbReference type="PANTHER" id="PTHR10362">
    <property type="entry name" value="HISTIDINE AMMONIA-LYASE"/>
    <property type="match status" value="1"/>
</dbReference>
<evidence type="ECO:0000313" key="3">
    <source>
        <dbReference type="EMBL" id="URE02589.1"/>
    </source>
</evidence>
<dbReference type="InterPro" id="IPR024083">
    <property type="entry name" value="Fumarase/histidase_N"/>
</dbReference>
<dbReference type="InterPro" id="IPR008948">
    <property type="entry name" value="L-Aspartase-like"/>
</dbReference>
<dbReference type="Proteomes" id="UP001055439">
    <property type="component" value="Chromosome 5"/>
</dbReference>
<dbReference type="AlphaFoldDB" id="A0A9E7FZ51"/>
<dbReference type="InterPro" id="IPR022313">
    <property type="entry name" value="Phe/His_NH3-lyase_AS"/>
</dbReference>
<name>A0A9E7FZ51_9LILI</name>
<organism evidence="3 4">
    <name type="scientific">Musa troglodytarum</name>
    <name type="common">fe'i banana</name>
    <dbReference type="NCBI Taxonomy" id="320322"/>
    <lineage>
        <taxon>Eukaryota</taxon>
        <taxon>Viridiplantae</taxon>
        <taxon>Streptophyta</taxon>
        <taxon>Embryophyta</taxon>
        <taxon>Tracheophyta</taxon>
        <taxon>Spermatophyta</taxon>
        <taxon>Magnoliopsida</taxon>
        <taxon>Liliopsida</taxon>
        <taxon>Zingiberales</taxon>
        <taxon>Musaceae</taxon>
        <taxon>Musa</taxon>
    </lineage>
</organism>